<comment type="caution">
    <text evidence="1">The sequence shown here is derived from an EMBL/GenBank/DDBJ whole genome shotgun (WGS) entry which is preliminary data.</text>
</comment>
<name>A0A0C1ZLS0_9BACT</name>
<evidence type="ECO:0000313" key="2">
    <source>
        <dbReference type="Proteomes" id="UP000031599"/>
    </source>
</evidence>
<reference evidence="1 2" key="1">
    <citation type="submission" date="2014-12" db="EMBL/GenBank/DDBJ databases">
        <title>Genome assembly of Enhygromyxa salina DSM 15201.</title>
        <authorList>
            <person name="Sharma G."/>
            <person name="Subramanian S."/>
        </authorList>
    </citation>
    <scope>NUCLEOTIDE SEQUENCE [LARGE SCALE GENOMIC DNA]</scope>
    <source>
        <strain evidence="1 2">DSM 15201</strain>
    </source>
</reference>
<proteinExistence type="predicted"/>
<dbReference type="AlphaFoldDB" id="A0A0C1ZLS0"/>
<accession>A0A0C1ZLS0</accession>
<evidence type="ECO:0000313" key="1">
    <source>
        <dbReference type="EMBL" id="KIG11698.1"/>
    </source>
</evidence>
<dbReference type="EMBL" id="JMCC02000197">
    <property type="protein sequence ID" value="KIG11698.1"/>
    <property type="molecule type" value="Genomic_DNA"/>
</dbReference>
<dbReference type="RefSeq" id="WP_052559225.1">
    <property type="nucleotide sequence ID" value="NZ_JMCC02000197.1"/>
</dbReference>
<dbReference type="PROSITE" id="PS51257">
    <property type="entry name" value="PROKAR_LIPOPROTEIN"/>
    <property type="match status" value="1"/>
</dbReference>
<sequence>MLRTTSLLLTLAAGATLLASSGCQRDPDEKIPQSHRAEAAAPVERERVTAGTDADIAPLETTRYARTLVEQLDLVGADADGYVVIRDLRPLITQARRIEQVMAGPLARAIPALAELGGGTGQARLAQLERARDLLALILAGLEGSGLALDQGMVVSFGQEQPVVAFATEDLQRLAALASLAGASFDLARSCASVGDVPGWVVCSLGGADQLDRYTPAKQGQALAARLADRVGGTALEPINVAVSLVSDQTPIDAVLRTDPGLWELTVPVPDADASQARLLRAGPAPALRALVPGTSFMWTRVDPTALGAADMGALGPELLTGELWFGAVDHPNGMIAQAGIHSASAAAEGVSSLAGMLPAATVEPEELPGLRLDFDRASIELDGGRVPSIGVSMSGDPAQAWAAALGVDPRARVWAHGDHLSVALGEVQSIPAALARLEGTGPSAAALAGLPPTLAHSLIAGEVALVMHVVLDHWQAPPSEAELQALLAGLPQTSRPSSTAITALFQAVAPWSTVDLWLSRVGSARERSTWLAHVSVVPFVVAGPGVDPAEAAAAQEVLQAVLAGGDPQAGYRSLLSRFEASPRAPSYRARLGDAPNHHAALGMVELGVVAGLSSLAW</sequence>
<protein>
    <submittedName>
        <fullName evidence="1">Uncharacterized protein</fullName>
    </submittedName>
</protein>
<gene>
    <name evidence="1" type="ORF">DB30_02629</name>
</gene>
<organism evidence="1 2">
    <name type="scientific">Enhygromyxa salina</name>
    <dbReference type="NCBI Taxonomy" id="215803"/>
    <lineage>
        <taxon>Bacteria</taxon>
        <taxon>Pseudomonadati</taxon>
        <taxon>Myxococcota</taxon>
        <taxon>Polyangia</taxon>
        <taxon>Nannocystales</taxon>
        <taxon>Nannocystaceae</taxon>
        <taxon>Enhygromyxa</taxon>
    </lineage>
</organism>
<dbReference type="Proteomes" id="UP000031599">
    <property type="component" value="Unassembled WGS sequence"/>
</dbReference>